<dbReference type="RefSeq" id="WP_224195504.1">
    <property type="nucleotide sequence ID" value="NZ_JAIRAU010000044.1"/>
</dbReference>
<evidence type="ECO:0000313" key="6">
    <source>
        <dbReference type="Proteomes" id="UP001139031"/>
    </source>
</evidence>
<evidence type="ECO:0000313" key="5">
    <source>
        <dbReference type="EMBL" id="MBZ5713766.1"/>
    </source>
</evidence>
<gene>
    <name evidence="5" type="ORF">K7C98_31435</name>
</gene>
<dbReference type="InterPro" id="IPR044946">
    <property type="entry name" value="Restrct_endonuc_typeI_TRD_sf"/>
</dbReference>
<keyword evidence="2" id="KW-0680">Restriction system</keyword>
<evidence type="ECO:0000256" key="1">
    <source>
        <dbReference type="ARBA" id="ARBA00010923"/>
    </source>
</evidence>
<dbReference type="InterPro" id="IPR000055">
    <property type="entry name" value="Restrct_endonuc_typeI_TRD"/>
</dbReference>
<dbReference type="Pfam" id="PF01420">
    <property type="entry name" value="Methylase_S"/>
    <property type="match status" value="1"/>
</dbReference>
<keyword evidence="5" id="KW-0255">Endonuclease</keyword>
<keyword evidence="5" id="KW-0378">Hydrolase</keyword>
<sequence length="397" mass="44282">MKFGEVVRQIKDKVDPNISGLERFVAGEHMDSDDLRIRRWGDIGDGYLGPAFHMRFRPGQVLYGSRRTYLRKVAVADFEGICANTTFVLDSADPAVLRPEILPFIMQTEAFHEHSRRESKGSVNPYVNFSDLAWYQFSLPSLQEQLRYCAALSAAELAYQSARDLATAASCTADAFAAAAFRGEGMREMIPHPRLGLVSADWPVMTIGSLTDSDQYGLSTAPQEDGQYPILRMMNVVDGFVVENDLRYVDLPEEVFSTYRLESGDVLFNRTNSIDLVGRTGVYTLEGEHVFASYLVRLKVKRDILSPEYLTAYLNAPLGRQQVLSFATKAVSQANVSASNLARVLMPLPPRHIQDRIVADLAHMKLAQDQAMERAQRAVAVKRAMLQSLAVPLEAPQ</sequence>
<dbReference type="Gene3D" id="3.90.220.20">
    <property type="entry name" value="DNA methylase specificity domains"/>
    <property type="match status" value="2"/>
</dbReference>
<evidence type="ECO:0000256" key="3">
    <source>
        <dbReference type="ARBA" id="ARBA00023125"/>
    </source>
</evidence>
<dbReference type="EMBL" id="JAIRAU010000044">
    <property type="protein sequence ID" value="MBZ5713766.1"/>
    <property type="molecule type" value="Genomic_DNA"/>
</dbReference>
<proteinExistence type="inferred from homology"/>
<dbReference type="PANTHER" id="PTHR30408:SF12">
    <property type="entry name" value="TYPE I RESTRICTION ENZYME MJAVIII SPECIFICITY SUBUNIT"/>
    <property type="match status" value="1"/>
</dbReference>
<dbReference type="InterPro" id="IPR052021">
    <property type="entry name" value="Type-I_RS_S_subunit"/>
</dbReference>
<accession>A0ABS7U003</accession>
<dbReference type="GO" id="GO:0016787">
    <property type="term" value="F:hydrolase activity"/>
    <property type="evidence" value="ECO:0007669"/>
    <property type="project" value="UniProtKB-KW"/>
</dbReference>
<reference evidence="5" key="1">
    <citation type="submission" date="2021-08" db="EMBL/GenBank/DDBJ databases">
        <authorList>
            <person name="Stevens D.C."/>
        </authorList>
    </citation>
    <scope>NUCLEOTIDE SEQUENCE</scope>
    <source>
        <strain evidence="5">DSM 53165</strain>
    </source>
</reference>
<keyword evidence="5" id="KW-0540">Nuclease</keyword>
<evidence type="ECO:0000259" key="4">
    <source>
        <dbReference type="Pfam" id="PF01420"/>
    </source>
</evidence>
<dbReference type="GO" id="GO:0004519">
    <property type="term" value="F:endonuclease activity"/>
    <property type="evidence" value="ECO:0007669"/>
    <property type="project" value="UniProtKB-KW"/>
</dbReference>
<name>A0ABS7U003_9BACT</name>
<dbReference type="PANTHER" id="PTHR30408">
    <property type="entry name" value="TYPE-1 RESTRICTION ENZYME ECOKI SPECIFICITY PROTEIN"/>
    <property type="match status" value="1"/>
</dbReference>
<dbReference type="CDD" id="cd17524">
    <property type="entry name" value="RMtype1_S_EcoUTORF5051P-TRD2-CR2_like"/>
    <property type="match status" value="1"/>
</dbReference>
<keyword evidence="3" id="KW-0238">DNA-binding</keyword>
<comment type="caution">
    <text evidence="5">The sequence shown here is derived from an EMBL/GenBank/DDBJ whole genome shotgun (WGS) entry which is preliminary data.</text>
</comment>
<comment type="similarity">
    <text evidence="1">Belongs to the type-I restriction system S methylase family.</text>
</comment>
<dbReference type="SUPFAM" id="SSF116734">
    <property type="entry name" value="DNA methylase specificity domain"/>
    <property type="match status" value="2"/>
</dbReference>
<evidence type="ECO:0000256" key="2">
    <source>
        <dbReference type="ARBA" id="ARBA00022747"/>
    </source>
</evidence>
<dbReference type="Proteomes" id="UP001139031">
    <property type="component" value="Unassembled WGS sequence"/>
</dbReference>
<protein>
    <submittedName>
        <fullName evidence="5">Restriction endonuclease subunit S</fullName>
        <ecNumber evidence="5">3.1.21.-</ecNumber>
    </submittedName>
</protein>
<organism evidence="5 6">
    <name type="scientific">Nannocystis pusilla</name>
    <dbReference type="NCBI Taxonomy" id="889268"/>
    <lineage>
        <taxon>Bacteria</taxon>
        <taxon>Pseudomonadati</taxon>
        <taxon>Myxococcota</taxon>
        <taxon>Polyangia</taxon>
        <taxon>Nannocystales</taxon>
        <taxon>Nannocystaceae</taxon>
        <taxon>Nannocystis</taxon>
    </lineage>
</organism>
<dbReference type="EC" id="3.1.21.-" evidence="5"/>
<feature type="domain" description="Type I restriction modification DNA specificity" evidence="4">
    <location>
        <begin position="201"/>
        <end position="359"/>
    </location>
</feature>
<keyword evidence="6" id="KW-1185">Reference proteome</keyword>